<feature type="compositionally biased region" description="Gly residues" evidence="1">
    <location>
        <begin position="61"/>
        <end position="74"/>
    </location>
</feature>
<feature type="region of interest" description="Disordered" evidence="1">
    <location>
        <begin position="51"/>
        <end position="75"/>
    </location>
</feature>
<gene>
    <name evidence="3" type="ORF">BD410DRAFT_797759</name>
</gene>
<keyword evidence="4" id="KW-1185">Reference proteome</keyword>
<proteinExistence type="predicted"/>
<keyword evidence="2" id="KW-0732">Signal</keyword>
<organism evidence="3 4">
    <name type="scientific">Rickenella mellea</name>
    <dbReference type="NCBI Taxonomy" id="50990"/>
    <lineage>
        <taxon>Eukaryota</taxon>
        <taxon>Fungi</taxon>
        <taxon>Dikarya</taxon>
        <taxon>Basidiomycota</taxon>
        <taxon>Agaricomycotina</taxon>
        <taxon>Agaricomycetes</taxon>
        <taxon>Hymenochaetales</taxon>
        <taxon>Rickenellaceae</taxon>
        <taxon>Rickenella</taxon>
    </lineage>
</organism>
<evidence type="ECO:0000256" key="2">
    <source>
        <dbReference type="SAM" id="SignalP"/>
    </source>
</evidence>
<feature type="region of interest" description="Disordered" evidence="1">
    <location>
        <begin position="126"/>
        <end position="151"/>
    </location>
</feature>
<name>A0A4R5XDE8_9AGAM</name>
<sequence>MKIETALLALALALPIFATPAPGVEMKRCIGSGDCLPVAHEKREVKMIKKRAPPTGCSGTDCGGPTGGVSGGGTRPIKREALLEGGGGGVMKRGFPTGCTGTDCDGPIGGLIGGGPIGGVRLTKREPPKGCSGTDCGGPTGGGGGGGLEGRGGGDGYEAAYEMVEESGDVMKLVVDHGL</sequence>
<feature type="signal peptide" evidence="2">
    <location>
        <begin position="1"/>
        <end position="23"/>
    </location>
</feature>
<dbReference type="VEuPathDB" id="FungiDB:BD410DRAFT_797759"/>
<evidence type="ECO:0000256" key="1">
    <source>
        <dbReference type="SAM" id="MobiDB-lite"/>
    </source>
</evidence>
<protein>
    <submittedName>
        <fullName evidence="3">Uncharacterized protein</fullName>
    </submittedName>
</protein>
<feature type="compositionally biased region" description="Gly residues" evidence="1">
    <location>
        <begin position="135"/>
        <end position="151"/>
    </location>
</feature>
<dbReference type="Proteomes" id="UP000294933">
    <property type="component" value="Unassembled WGS sequence"/>
</dbReference>
<accession>A0A4R5XDE8</accession>
<reference evidence="3 4" key="1">
    <citation type="submission" date="2018-06" db="EMBL/GenBank/DDBJ databases">
        <title>A transcriptomic atlas of mushroom development highlights an independent origin of complex multicellularity.</title>
        <authorList>
            <consortium name="DOE Joint Genome Institute"/>
            <person name="Krizsan K."/>
            <person name="Almasi E."/>
            <person name="Merenyi Z."/>
            <person name="Sahu N."/>
            <person name="Viragh M."/>
            <person name="Koszo T."/>
            <person name="Mondo S."/>
            <person name="Kiss B."/>
            <person name="Balint B."/>
            <person name="Kues U."/>
            <person name="Barry K."/>
            <person name="Hegedus J.C."/>
            <person name="Henrissat B."/>
            <person name="Johnson J."/>
            <person name="Lipzen A."/>
            <person name="Ohm R."/>
            <person name="Nagy I."/>
            <person name="Pangilinan J."/>
            <person name="Yan J."/>
            <person name="Xiong Y."/>
            <person name="Grigoriev I.V."/>
            <person name="Hibbett D.S."/>
            <person name="Nagy L.G."/>
        </authorList>
    </citation>
    <scope>NUCLEOTIDE SEQUENCE [LARGE SCALE GENOMIC DNA]</scope>
    <source>
        <strain evidence="3 4">SZMC22713</strain>
    </source>
</reference>
<evidence type="ECO:0000313" key="4">
    <source>
        <dbReference type="Proteomes" id="UP000294933"/>
    </source>
</evidence>
<evidence type="ECO:0000313" key="3">
    <source>
        <dbReference type="EMBL" id="TDL29070.1"/>
    </source>
</evidence>
<dbReference type="EMBL" id="ML170156">
    <property type="protein sequence ID" value="TDL29070.1"/>
    <property type="molecule type" value="Genomic_DNA"/>
</dbReference>
<feature type="chain" id="PRO_5020704227" evidence="2">
    <location>
        <begin position="24"/>
        <end position="179"/>
    </location>
</feature>
<dbReference type="AlphaFoldDB" id="A0A4R5XDE8"/>